<accession>A0ACC7PCP6</accession>
<dbReference type="EMBL" id="JBJURJ010000026">
    <property type="protein sequence ID" value="MFM9332142.1"/>
    <property type="molecule type" value="Genomic_DNA"/>
</dbReference>
<keyword evidence="1" id="KW-0131">Cell cycle</keyword>
<reference evidence="1" key="1">
    <citation type="submission" date="2024-12" db="EMBL/GenBank/DDBJ databases">
        <authorList>
            <person name="Wu N."/>
        </authorList>
    </citation>
    <scope>NUCLEOTIDE SEQUENCE</scope>
    <source>
        <strain evidence="1">P15</strain>
    </source>
</reference>
<organism evidence="1 2">
    <name type="scientific">Paenibacillus mesotrionivorans</name>
    <dbReference type="NCBI Taxonomy" id="3160968"/>
    <lineage>
        <taxon>Bacteria</taxon>
        <taxon>Bacillati</taxon>
        <taxon>Bacillota</taxon>
        <taxon>Bacilli</taxon>
        <taxon>Bacillales</taxon>
        <taxon>Paenibacillaceae</taxon>
        <taxon>Paenibacillus</taxon>
    </lineage>
</organism>
<comment type="caution">
    <text evidence="1">The sequence shown here is derived from an EMBL/GenBank/DDBJ whole genome shotgun (WGS) entry which is preliminary data.</text>
</comment>
<keyword evidence="2" id="KW-1185">Reference proteome</keyword>
<sequence>MSRERAGSVGSKASASPKTGASRKRIRLVTIGVLALTMWAGATVWSQMKRTDEITIRLEALGGKLNDTVQMNEKLKREVERMSDPEYREERIRKDNHMFKQGETVFDVPRTTP</sequence>
<dbReference type="Proteomes" id="UP001631969">
    <property type="component" value="Unassembled WGS sequence"/>
</dbReference>
<evidence type="ECO:0000313" key="2">
    <source>
        <dbReference type="Proteomes" id="UP001631969"/>
    </source>
</evidence>
<name>A0ACC7PCP6_9BACL</name>
<evidence type="ECO:0000313" key="1">
    <source>
        <dbReference type="EMBL" id="MFM9332142.1"/>
    </source>
</evidence>
<gene>
    <name evidence="1" type="ORF">ACI1P1_27980</name>
</gene>
<protein>
    <submittedName>
        <fullName evidence="1">FtsB family cell division protein</fullName>
    </submittedName>
</protein>
<keyword evidence="1" id="KW-0132">Cell division</keyword>
<proteinExistence type="predicted"/>